<accession>A0A1G6JA36</accession>
<dbReference type="RefSeq" id="WP_139168048.1">
    <property type="nucleotide sequence ID" value="NZ_FMYG01000003.1"/>
</dbReference>
<protein>
    <submittedName>
        <fullName evidence="1">Uncharacterized protein</fullName>
    </submittedName>
</protein>
<dbReference type="Proteomes" id="UP000183203">
    <property type="component" value="Unassembled WGS sequence"/>
</dbReference>
<gene>
    <name evidence="1" type="ORF">SAMN05216418_1736</name>
</gene>
<name>A0A1G6JA36_9MICO</name>
<evidence type="ECO:0000313" key="2">
    <source>
        <dbReference type="Proteomes" id="UP000183203"/>
    </source>
</evidence>
<proteinExistence type="predicted"/>
<organism evidence="1 2">
    <name type="scientific">Microbacterium enclense</name>
    <dbReference type="NCBI Taxonomy" id="993073"/>
    <lineage>
        <taxon>Bacteria</taxon>
        <taxon>Bacillati</taxon>
        <taxon>Actinomycetota</taxon>
        <taxon>Actinomycetes</taxon>
        <taxon>Micrococcales</taxon>
        <taxon>Microbacteriaceae</taxon>
        <taxon>Microbacterium</taxon>
    </lineage>
</organism>
<dbReference type="EMBL" id="FMYG01000003">
    <property type="protein sequence ID" value="SDC14746.1"/>
    <property type="molecule type" value="Genomic_DNA"/>
</dbReference>
<sequence>MTPEQARDQTMSVLYGTMRASGITGWIPDAEGQPLPQGCKVADEDGVTFGHGAYAQPENTDPAADAQRVVDYWDTLGIQSRVVTDPVIVVFGSGGPVNAISFATSPTYAISLGGICVPGDPFAYYDGLPTPPPPAP</sequence>
<reference evidence="1 2" key="1">
    <citation type="submission" date="2016-09" db="EMBL/GenBank/DDBJ databases">
        <authorList>
            <person name="Capua I."/>
            <person name="De Benedictis P."/>
            <person name="Joannis T."/>
            <person name="Lombin L.H."/>
            <person name="Cattoli G."/>
        </authorList>
    </citation>
    <scope>NUCLEOTIDE SEQUENCE [LARGE SCALE GENOMIC DNA]</scope>
    <source>
        <strain evidence="1 2">NIO-1002</strain>
    </source>
</reference>
<dbReference type="AlphaFoldDB" id="A0A1G6JA36"/>
<evidence type="ECO:0000313" key="1">
    <source>
        <dbReference type="EMBL" id="SDC14746.1"/>
    </source>
</evidence>
<dbReference type="OrthoDB" id="4939012at2"/>